<dbReference type="EMBL" id="CACRSK010000001">
    <property type="protein sequence ID" value="VYS83501.1"/>
    <property type="molecule type" value="Genomic_DNA"/>
</dbReference>
<sequence>MLSNQSYLLNLANSNKTFELSSDLSLILSKELKGVINELIKALNLNSRIGYSEYKNEILGIYLETKKTYFYLENIQLNLSKSFFIVIHFTPFGLFDKELLENQAKSFLNKAFNKTLKK</sequence>
<evidence type="ECO:0000313" key="1">
    <source>
        <dbReference type="EMBL" id="VYS83501.1"/>
    </source>
</evidence>
<reference evidence="1" key="1">
    <citation type="submission" date="2019-11" db="EMBL/GenBank/DDBJ databases">
        <authorList>
            <person name="Feng L."/>
        </authorList>
    </citation>
    <scope>NUCLEOTIDE SEQUENCE</scope>
    <source>
        <strain evidence="1">CUreolyticusLFYP111</strain>
    </source>
</reference>
<protein>
    <submittedName>
        <fullName evidence="1">Uncharacterized protein</fullName>
    </submittedName>
</protein>
<dbReference type="RefSeq" id="WP_156847041.1">
    <property type="nucleotide sequence ID" value="NZ_CACRSK010000001.1"/>
</dbReference>
<dbReference type="AlphaFoldDB" id="A0A6N2RTK1"/>
<accession>A0A6N2RTK1</accession>
<name>A0A6N2RTK1_9BACT</name>
<organism evidence="1">
    <name type="scientific">Campylobacter ureolyticus</name>
    <dbReference type="NCBI Taxonomy" id="827"/>
    <lineage>
        <taxon>Bacteria</taxon>
        <taxon>Pseudomonadati</taxon>
        <taxon>Campylobacterota</taxon>
        <taxon>Epsilonproteobacteria</taxon>
        <taxon>Campylobacterales</taxon>
        <taxon>Campylobacteraceae</taxon>
        <taxon>Campylobacter</taxon>
    </lineage>
</organism>
<gene>
    <name evidence="1" type="ORF">CULFYP111_00580</name>
</gene>
<proteinExistence type="predicted"/>